<dbReference type="Proteomes" id="UP000253209">
    <property type="component" value="Unassembled WGS sequence"/>
</dbReference>
<proteinExistence type="predicted"/>
<dbReference type="NCBIfam" id="NF047658">
    <property type="entry name" value="HYC_CC_PP"/>
    <property type="match status" value="1"/>
</dbReference>
<dbReference type="InterPro" id="IPR058060">
    <property type="entry name" value="HYC_CC_PP"/>
</dbReference>
<reference evidence="1 2" key="1">
    <citation type="submission" date="2018-05" db="EMBL/GenBank/DDBJ databases">
        <title>Mucilaginibacter hurinus sp. nov., isolated from briquette warehouse soil.</title>
        <authorList>
            <person name="Choi L."/>
        </authorList>
    </citation>
    <scope>NUCLEOTIDE SEQUENCE [LARGE SCALE GENOMIC DNA]</scope>
    <source>
        <strain evidence="1 2">ZR32</strain>
    </source>
</reference>
<evidence type="ECO:0000313" key="1">
    <source>
        <dbReference type="EMBL" id="RCH53711.1"/>
    </source>
</evidence>
<accession>A0A367GLZ5</accession>
<sequence>MIKKQVFLYMLKRMGILAITLLYTCTVFGFALNFHYCGGKVASVKIDSPAKKCMPDAAKQMKCCKDKQVDIKVKDEHQAEKSQSFLAKLFAFDIPALPFEEFLFSAQRALFEKIFDRGPPEKQEKSISVFIKNCTLRI</sequence>
<dbReference type="InterPro" id="IPR058512">
    <property type="entry name" value="DUF8199"/>
</dbReference>
<dbReference type="EMBL" id="QGDC01000010">
    <property type="protein sequence ID" value="RCH53711.1"/>
    <property type="molecule type" value="Genomic_DNA"/>
</dbReference>
<dbReference type="Pfam" id="PF26622">
    <property type="entry name" value="DUF8199"/>
    <property type="match status" value="1"/>
</dbReference>
<organism evidence="1 2">
    <name type="scientific">Mucilaginibacter hurinus</name>
    <dbReference type="NCBI Taxonomy" id="2201324"/>
    <lineage>
        <taxon>Bacteria</taxon>
        <taxon>Pseudomonadati</taxon>
        <taxon>Bacteroidota</taxon>
        <taxon>Sphingobacteriia</taxon>
        <taxon>Sphingobacteriales</taxon>
        <taxon>Sphingobacteriaceae</taxon>
        <taxon>Mucilaginibacter</taxon>
    </lineage>
</organism>
<gene>
    <name evidence="1" type="ORF">DJ568_15850</name>
</gene>
<name>A0A367GLZ5_9SPHI</name>
<comment type="caution">
    <text evidence="1">The sequence shown here is derived from an EMBL/GenBank/DDBJ whole genome shotgun (WGS) entry which is preliminary data.</text>
</comment>
<keyword evidence="2" id="KW-1185">Reference proteome</keyword>
<protein>
    <submittedName>
        <fullName evidence="1">Uncharacterized protein</fullName>
    </submittedName>
</protein>
<dbReference type="AlphaFoldDB" id="A0A367GLZ5"/>
<evidence type="ECO:0000313" key="2">
    <source>
        <dbReference type="Proteomes" id="UP000253209"/>
    </source>
</evidence>